<dbReference type="Proteomes" id="UP000308600">
    <property type="component" value="Unassembled WGS sequence"/>
</dbReference>
<sequence>MTSSAYPNTNSSGQPPPQSMGSLWPPQPLTITQAIEKFNITPAVHRVLRSLFPENPSNSMILFLDGTTESRDYINHQYCFSLLNPKCRLPIKHLTLFTCTLMDLENQVLPCILSKFTNLETFSWVVGYRSEGVTTTSFQFLWSAVPEKLQNALVPILSTLTYLSILTIQQIPNGILCTIPNLQGLEVTYPPPAGLSPNWIPKLQHLVINLDPYRTGRLPDSLDLLPAFFTEPIAPFYTLKDITISMTVREDNENLESLFDARWHALGDRFAQSFQDYGSLRTVRFFIQVYGSVNVEIPWQNNILDRYLDNLRQKSISLEFVPDYKPEDDLV</sequence>
<accession>A0ACD3AVV4</accession>
<dbReference type="EMBL" id="ML208318">
    <property type="protein sequence ID" value="TFK70133.1"/>
    <property type="molecule type" value="Genomic_DNA"/>
</dbReference>
<protein>
    <submittedName>
        <fullName evidence="1">Uncharacterized protein</fullName>
    </submittedName>
</protein>
<gene>
    <name evidence="1" type="ORF">BDN72DRAFT_857173</name>
</gene>
<name>A0ACD3AVV4_9AGAR</name>
<reference evidence="1 2" key="1">
    <citation type="journal article" date="2019" name="Nat. Ecol. Evol.">
        <title>Megaphylogeny resolves global patterns of mushroom evolution.</title>
        <authorList>
            <person name="Varga T."/>
            <person name="Krizsan K."/>
            <person name="Foldi C."/>
            <person name="Dima B."/>
            <person name="Sanchez-Garcia M."/>
            <person name="Sanchez-Ramirez S."/>
            <person name="Szollosi G.J."/>
            <person name="Szarkandi J.G."/>
            <person name="Papp V."/>
            <person name="Albert L."/>
            <person name="Andreopoulos W."/>
            <person name="Angelini C."/>
            <person name="Antonin V."/>
            <person name="Barry K.W."/>
            <person name="Bougher N.L."/>
            <person name="Buchanan P."/>
            <person name="Buyck B."/>
            <person name="Bense V."/>
            <person name="Catcheside P."/>
            <person name="Chovatia M."/>
            <person name="Cooper J."/>
            <person name="Damon W."/>
            <person name="Desjardin D."/>
            <person name="Finy P."/>
            <person name="Geml J."/>
            <person name="Haridas S."/>
            <person name="Hughes K."/>
            <person name="Justo A."/>
            <person name="Karasinski D."/>
            <person name="Kautmanova I."/>
            <person name="Kiss B."/>
            <person name="Kocsube S."/>
            <person name="Kotiranta H."/>
            <person name="LaButti K.M."/>
            <person name="Lechner B.E."/>
            <person name="Liimatainen K."/>
            <person name="Lipzen A."/>
            <person name="Lukacs Z."/>
            <person name="Mihaltcheva S."/>
            <person name="Morgado L.N."/>
            <person name="Niskanen T."/>
            <person name="Noordeloos M.E."/>
            <person name="Ohm R.A."/>
            <person name="Ortiz-Santana B."/>
            <person name="Ovrebo C."/>
            <person name="Racz N."/>
            <person name="Riley R."/>
            <person name="Savchenko A."/>
            <person name="Shiryaev A."/>
            <person name="Soop K."/>
            <person name="Spirin V."/>
            <person name="Szebenyi C."/>
            <person name="Tomsovsky M."/>
            <person name="Tulloss R.E."/>
            <person name="Uehling J."/>
            <person name="Grigoriev I.V."/>
            <person name="Vagvolgyi C."/>
            <person name="Papp T."/>
            <person name="Martin F.M."/>
            <person name="Miettinen O."/>
            <person name="Hibbett D.S."/>
            <person name="Nagy L.G."/>
        </authorList>
    </citation>
    <scope>NUCLEOTIDE SEQUENCE [LARGE SCALE GENOMIC DNA]</scope>
    <source>
        <strain evidence="1 2">NL-1719</strain>
    </source>
</reference>
<proteinExistence type="predicted"/>
<evidence type="ECO:0000313" key="2">
    <source>
        <dbReference type="Proteomes" id="UP000308600"/>
    </source>
</evidence>
<organism evidence="1 2">
    <name type="scientific">Pluteus cervinus</name>
    <dbReference type="NCBI Taxonomy" id="181527"/>
    <lineage>
        <taxon>Eukaryota</taxon>
        <taxon>Fungi</taxon>
        <taxon>Dikarya</taxon>
        <taxon>Basidiomycota</taxon>
        <taxon>Agaricomycotina</taxon>
        <taxon>Agaricomycetes</taxon>
        <taxon>Agaricomycetidae</taxon>
        <taxon>Agaricales</taxon>
        <taxon>Pluteineae</taxon>
        <taxon>Pluteaceae</taxon>
        <taxon>Pluteus</taxon>
    </lineage>
</organism>
<keyword evidence="2" id="KW-1185">Reference proteome</keyword>
<evidence type="ECO:0000313" key="1">
    <source>
        <dbReference type="EMBL" id="TFK70133.1"/>
    </source>
</evidence>